<dbReference type="SUPFAM" id="SSF101447">
    <property type="entry name" value="Formin homology 2 domain (FH2 domain)"/>
    <property type="match status" value="1"/>
</dbReference>
<protein>
    <recommendedName>
        <fullName evidence="5">Protein CHUP1, chloroplastic-like</fullName>
    </recommendedName>
</protein>
<accession>A0AA88J0Y6</accession>
<evidence type="ECO:0000313" key="4">
    <source>
        <dbReference type="Proteomes" id="UP001187192"/>
    </source>
</evidence>
<feature type="region of interest" description="Disordered" evidence="2">
    <location>
        <begin position="186"/>
        <end position="209"/>
    </location>
</feature>
<dbReference type="AlphaFoldDB" id="A0AA88J0Y6"/>
<reference evidence="3" key="1">
    <citation type="submission" date="2023-07" db="EMBL/GenBank/DDBJ databases">
        <title>draft genome sequence of fig (Ficus carica).</title>
        <authorList>
            <person name="Takahashi T."/>
            <person name="Nishimura K."/>
        </authorList>
    </citation>
    <scope>NUCLEOTIDE SEQUENCE</scope>
</reference>
<dbReference type="EMBL" id="BTGU01000081">
    <property type="protein sequence ID" value="GMN58836.1"/>
    <property type="molecule type" value="Genomic_DNA"/>
</dbReference>
<feature type="region of interest" description="Disordered" evidence="2">
    <location>
        <begin position="1"/>
        <end position="85"/>
    </location>
</feature>
<dbReference type="GO" id="GO:0072699">
    <property type="term" value="P:protein localization to cortical microtubule cytoskeleton"/>
    <property type="evidence" value="ECO:0007669"/>
    <property type="project" value="TreeGrafter"/>
</dbReference>
<dbReference type="InterPro" id="IPR040265">
    <property type="entry name" value="CHUP1/IPGA1-like"/>
</dbReference>
<evidence type="ECO:0000256" key="2">
    <source>
        <dbReference type="SAM" id="MobiDB-lite"/>
    </source>
</evidence>
<dbReference type="GO" id="GO:0055028">
    <property type="term" value="C:cortical microtubule"/>
    <property type="evidence" value="ECO:0007669"/>
    <property type="project" value="TreeGrafter"/>
</dbReference>
<feature type="region of interest" description="Disordered" evidence="2">
    <location>
        <begin position="377"/>
        <end position="409"/>
    </location>
</feature>
<feature type="compositionally biased region" description="Pro residues" evidence="2">
    <location>
        <begin position="489"/>
        <end position="502"/>
    </location>
</feature>
<feature type="compositionally biased region" description="Polar residues" evidence="2">
    <location>
        <begin position="16"/>
        <end position="48"/>
    </location>
</feature>
<feature type="region of interest" description="Disordered" evidence="2">
    <location>
        <begin position="463"/>
        <end position="509"/>
    </location>
</feature>
<dbReference type="PANTHER" id="PTHR31342">
    <property type="entry name" value="PROTEIN CHUP1, CHLOROPLASTIC"/>
    <property type="match status" value="1"/>
</dbReference>
<evidence type="ECO:0000256" key="1">
    <source>
        <dbReference type="ARBA" id="ARBA00023054"/>
    </source>
</evidence>
<feature type="compositionally biased region" description="Basic and acidic residues" evidence="2">
    <location>
        <begin position="1"/>
        <end position="11"/>
    </location>
</feature>
<comment type="caution">
    <text evidence="3">The sequence shown here is derived from an EMBL/GenBank/DDBJ whole genome shotgun (WGS) entry which is preliminary data.</text>
</comment>
<dbReference type="Proteomes" id="UP001187192">
    <property type="component" value="Unassembled WGS sequence"/>
</dbReference>
<evidence type="ECO:0008006" key="5">
    <source>
        <dbReference type="Google" id="ProtNLM"/>
    </source>
</evidence>
<organism evidence="3 4">
    <name type="scientific">Ficus carica</name>
    <name type="common">Common fig</name>
    <dbReference type="NCBI Taxonomy" id="3494"/>
    <lineage>
        <taxon>Eukaryota</taxon>
        <taxon>Viridiplantae</taxon>
        <taxon>Streptophyta</taxon>
        <taxon>Embryophyta</taxon>
        <taxon>Tracheophyta</taxon>
        <taxon>Spermatophyta</taxon>
        <taxon>Magnoliopsida</taxon>
        <taxon>eudicotyledons</taxon>
        <taxon>Gunneridae</taxon>
        <taxon>Pentapetalae</taxon>
        <taxon>rosids</taxon>
        <taxon>fabids</taxon>
        <taxon>Rosales</taxon>
        <taxon>Moraceae</taxon>
        <taxon>Ficeae</taxon>
        <taxon>Ficus</taxon>
    </lineage>
</organism>
<sequence>MREENPPETRARASRFSDQNQPPKCQNPKVITNSSKLRSASSWGSQIVKNLAGEKSKAKAQLKKQPLASSDMANQKNPLAHSHSRVKRSLIGDLACSVNTSQVHPQSFQSTHRRQSSRDLFTELDHLRSLLQESKDREFKLQAELSECKRNPRVLELETEVEVKRSEVDGLKRRLELLEEEKASLSEQLSVSGSERSEENESSGVSQSTEMEVVELRRLNKELQLQKRNLACRLSSVESQLASLANATESDIVAKIKAEASLLRHTNEDLCKQVEGLQMSRLNEVEELAYLRWVNSCLRNELKNSCSTASSNKMSSPSSIEKSAESFGSLSCQSNEYLEHSGAKRVSLIKKLKKWPLTDEDLSNLECSDHGLSDKNWVDEEERRSPRRRHSISGSKCSTEELLPDKRRQSDGFMLAKELEKEVEPPLASQKYDLDMVQKSQFYGNCYETVKLSTSFDIEKRALRIPNPPPRPSCSISSGNKDEGSAQIPLPPPPPPPPPPPKFAARSTTGSFQRAPQVVEFYHSLMKRDSRKDSSNGGICDAPDVANVRSSMIGEIENRSSHLLAIKADVETQGEFVNSLIKEVNDAVYRNIEDVVAFVKWLDDELCFLVDERAVLKHFDWPERKADTLREAAFGYKDIKRLESEVSSYKDNPRLPCDIALKKMVALSEKMERTVYNLVRTRDSLMRNCKEFQIPTDWMLDNGIMSKIKFGSVKLAKMYMKRVAMELQSKAAMEKDPAMDYMLLQGVRFAFRIHQFAGGFDAETMHAFEELRNLAHLLNKK</sequence>
<evidence type="ECO:0000313" key="3">
    <source>
        <dbReference type="EMBL" id="GMN58836.1"/>
    </source>
</evidence>
<name>A0AA88J0Y6_FICCA</name>
<proteinExistence type="predicted"/>
<keyword evidence="1" id="KW-0175">Coiled coil</keyword>
<gene>
    <name evidence="3" type="ORF">TIFTF001_027928</name>
</gene>
<dbReference type="PANTHER" id="PTHR31342:SF41">
    <property type="entry name" value="OS08G0129600 PROTEIN"/>
    <property type="match status" value="1"/>
</dbReference>
<keyword evidence="4" id="KW-1185">Reference proteome</keyword>